<dbReference type="AlphaFoldDB" id="A0A498SNJ6"/>
<evidence type="ECO:0000313" key="2">
    <source>
        <dbReference type="Proteomes" id="UP000276991"/>
    </source>
</evidence>
<protein>
    <submittedName>
        <fullName evidence="1">Uncharacterized protein</fullName>
    </submittedName>
</protein>
<sequence>MCIVTAISISSNGKCKKGGLYYYMQYQVANANGIIICSRVAETIVDLMAESGYDTDQFKNPFSWYRSAGQF</sequence>
<reference evidence="1 2" key="1">
    <citation type="submission" date="2018-08" db="EMBL/GenBank/DDBJ databases">
        <authorList>
            <person name="Laetsch R D."/>
            <person name="Stevens L."/>
            <person name="Kumar S."/>
            <person name="Blaxter L. M."/>
        </authorList>
    </citation>
    <scope>NUCLEOTIDE SEQUENCE [LARGE SCALE GENOMIC DNA]</scope>
</reference>
<name>A0A498SNJ6_ACAVI</name>
<dbReference type="EMBL" id="UPTC01002444">
    <property type="protein sequence ID" value="VBB33482.1"/>
    <property type="molecule type" value="Genomic_DNA"/>
</dbReference>
<organism evidence="1 2">
    <name type="scientific">Acanthocheilonema viteae</name>
    <name type="common">Filarial nematode worm</name>
    <name type="synonym">Dipetalonema viteae</name>
    <dbReference type="NCBI Taxonomy" id="6277"/>
    <lineage>
        <taxon>Eukaryota</taxon>
        <taxon>Metazoa</taxon>
        <taxon>Ecdysozoa</taxon>
        <taxon>Nematoda</taxon>
        <taxon>Chromadorea</taxon>
        <taxon>Rhabditida</taxon>
        <taxon>Spirurina</taxon>
        <taxon>Spiruromorpha</taxon>
        <taxon>Filarioidea</taxon>
        <taxon>Onchocercidae</taxon>
        <taxon>Acanthocheilonema</taxon>
    </lineage>
</organism>
<keyword evidence="2" id="KW-1185">Reference proteome</keyword>
<dbReference type="Proteomes" id="UP000276991">
    <property type="component" value="Unassembled WGS sequence"/>
</dbReference>
<proteinExistence type="predicted"/>
<gene>
    <name evidence="1" type="ORF">NAV_LOCUS8273</name>
</gene>
<evidence type="ECO:0000313" key="1">
    <source>
        <dbReference type="EMBL" id="VBB33482.1"/>
    </source>
</evidence>
<accession>A0A498SNJ6</accession>